<protein>
    <submittedName>
        <fullName evidence="2">Helix-turn-helix domain-containing protein</fullName>
    </submittedName>
</protein>
<evidence type="ECO:0000313" key="3">
    <source>
        <dbReference type="Proteomes" id="UP000486602"/>
    </source>
</evidence>
<dbReference type="Proteomes" id="UP000486602">
    <property type="component" value="Unassembled WGS sequence"/>
</dbReference>
<organism evidence="2 3">
    <name type="scientific">Cryomorpha ignava</name>
    <dbReference type="NCBI Taxonomy" id="101383"/>
    <lineage>
        <taxon>Bacteria</taxon>
        <taxon>Pseudomonadati</taxon>
        <taxon>Bacteroidota</taxon>
        <taxon>Flavobacteriia</taxon>
        <taxon>Flavobacteriales</taxon>
        <taxon>Cryomorphaceae</taxon>
        <taxon>Cryomorpha</taxon>
    </lineage>
</organism>
<dbReference type="PROSITE" id="PS50943">
    <property type="entry name" value="HTH_CROC1"/>
    <property type="match status" value="1"/>
</dbReference>
<dbReference type="InterPro" id="IPR001387">
    <property type="entry name" value="Cro/C1-type_HTH"/>
</dbReference>
<name>A0A7K3WVX9_9FLAO</name>
<evidence type="ECO:0000259" key="1">
    <source>
        <dbReference type="PROSITE" id="PS50943"/>
    </source>
</evidence>
<dbReference type="Gene3D" id="1.10.260.40">
    <property type="entry name" value="lambda repressor-like DNA-binding domains"/>
    <property type="match status" value="1"/>
</dbReference>
<dbReference type="RefSeq" id="WP_163286149.1">
    <property type="nucleotide sequence ID" value="NZ_JAAGVY010000032.1"/>
</dbReference>
<reference evidence="2 3" key="1">
    <citation type="submission" date="2020-02" db="EMBL/GenBank/DDBJ databases">
        <title>Out from the shadows clarifying the taxonomy of the family Cryomorphaceae and related taxa by utilizing the GTDB taxonomic framework.</title>
        <authorList>
            <person name="Bowman J.P."/>
        </authorList>
    </citation>
    <scope>NUCLEOTIDE SEQUENCE [LARGE SCALE GENOMIC DNA]</scope>
    <source>
        <strain evidence="2 3">QSSC 1-22</strain>
    </source>
</reference>
<dbReference type="SUPFAM" id="SSF47413">
    <property type="entry name" value="lambda repressor-like DNA-binding domains"/>
    <property type="match status" value="1"/>
</dbReference>
<proteinExistence type="predicted"/>
<keyword evidence="3" id="KW-1185">Reference proteome</keyword>
<gene>
    <name evidence="2" type="ORF">G3O08_14715</name>
</gene>
<dbReference type="Pfam" id="PF01381">
    <property type="entry name" value="HTH_3"/>
    <property type="match status" value="1"/>
</dbReference>
<sequence>MKYKKIATLSEYTDYCNQHENLVAEGYDKNIDEIELIEILIDEYDSREVQFKKEMNPVELLNSIIDEEQISKATLAKEIGTSRQLVSDILRYRRNISKDMITKLSTRFKLQPEAFSRPYLLKNYKPTERAPASSDANKL</sequence>
<dbReference type="GO" id="GO:0003677">
    <property type="term" value="F:DNA binding"/>
    <property type="evidence" value="ECO:0007669"/>
    <property type="project" value="InterPro"/>
</dbReference>
<dbReference type="AlphaFoldDB" id="A0A7K3WVX9"/>
<dbReference type="InterPro" id="IPR010982">
    <property type="entry name" value="Lambda_DNA-bd_dom_sf"/>
</dbReference>
<dbReference type="SMART" id="SM00530">
    <property type="entry name" value="HTH_XRE"/>
    <property type="match status" value="1"/>
</dbReference>
<dbReference type="EMBL" id="JAAGVY010000032">
    <property type="protein sequence ID" value="NEN24755.1"/>
    <property type="molecule type" value="Genomic_DNA"/>
</dbReference>
<accession>A0A7K3WVX9</accession>
<evidence type="ECO:0000313" key="2">
    <source>
        <dbReference type="EMBL" id="NEN24755.1"/>
    </source>
</evidence>
<comment type="caution">
    <text evidence="2">The sequence shown here is derived from an EMBL/GenBank/DDBJ whole genome shotgun (WGS) entry which is preliminary data.</text>
</comment>
<feature type="domain" description="HTH cro/C1-type" evidence="1">
    <location>
        <begin position="61"/>
        <end position="115"/>
    </location>
</feature>